<feature type="transmembrane region" description="Helical" evidence="1">
    <location>
        <begin position="114"/>
        <end position="135"/>
    </location>
</feature>
<reference evidence="2 3" key="1">
    <citation type="submission" date="2015-10" db="EMBL/GenBank/DDBJ databases">
        <title>Draft Genome of Actinomyces odontolyticus subsp. actinosynbacter strain XH001.</title>
        <authorList>
            <person name="Mclean J.S."/>
            <person name="He X."/>
        </authorList>
    </citation>
    <scope>NUCLEOTIDE SEQUENCE [LARGE SCALE GENOMIC DNA]</scope>
    <source>
        <strain evidence="2 3">XH001</strain>
    </source>
</reference>
<dbReference type="OrthoDB" id="3259035at2"/>
<dbReference type="EMBL" id="LLVT01000001">
    <property type="protein sequence ID" value="KSW13177.1"/>
    <property type="molecule type" value="Genomic_DNA"/>
</dbReference>
<comment type="caution">
    <text evidence="2">The sequence shown here is derived from an EMBL/GenBank/DDBJ whole genome shotgun (WGS) entry which is preliminary data.</text>
</comment>
<name>A0A0V8RYL6_9ACTO</name>
<feature type="transmembrane region" description="Helical" evidence="1">
    <location>
        <begin position="75"/>
        <end position="94"/>
    </location>
</feature>
<gene>
    <name evidence="2" type="ORF">APY09_02130</name>
</gene>
<feature type="transmembrane region" description="Helical" evidence="1">
    <location>
        <begin position="16"/>
        <end position="35"/>
    </location>
</feature>
<dbReference type="Proteomes" id="UP000054686">
    <property type="component" value="Unassembled WGS sequence"/>
</dbReference>
<sequence length="309" mass="31960">MTLLQHRNLSARLRSGLFAFVFAPIALVFLGSSMVDVQALASVGQPLASVEGLIGMALASLLLALIALNCEESSAGMVVTFVWSIVVGVAQFFGVARLPFLMKSSVGAEDVIAGVSWCLYPVCMSLMLGACALTIKSVRVRAGKSTRVPLARVHRHGFGTTVALPAAVAAGTLMVAAAPSDTTNVAAMGLEGVTEGFEPMHWLALGAGVAFAVLVVSARWSITGTQIASWFILVLPTYVVLPVWASLTGNVIVPGPSLLTKIALASPPLAALGMATGCASMGVLWARVRALKKLETDEDSTAKEGPAEG</sequence>
<keyword evidence="1" id="KW-0812">Transmembrane</keyword>
<feature type="transmembrane region" description="Helical" evidence="1">
    <location>
        <begin position="47"/>
        <end position="68"/>
    </location>
</feature>
<evidence type="ECO:0000256" key="1">
    <source>
        <dbReference type="SAM" id="Phobius"/>
    </source>
</evidence>
<dbReference type="AlphaFoldDB" id="A0A0V8RYL6"/>
<evidence type="ECO:0000313" key="3">
    <source>
        <dbReference type="Proteomes" id="UP000054686"/>
    </source>
</evidence>
<keyword evidence="1" id="KW-1133">Transmembrane helix</keyword>
<proteinExistence type="predicted"/>
<feature type="transmembrane region" description="Helical" evidence="1">
    <location>
        <begin position="200"/>
        <end position="220"/>
    </location>
</feature>
<feature type="transmembrane region" description="Helical" evidence="1">
    <location>
        <begin position="227"/>
        <end position="245"/>
    </location>
</feature>
<feature type="transmembrane region" description="Helical" evidence="1">
    <location>
        <begin position="156"/>
        <end position="180"/>
    </location>
</feature>
<organism evidence="2 3">
    <name type="scientific">Schaalia odontolytica</name>
    <dbReference type="NCBI Taxonomy" id="1660"/>
    <lineage>
        <taxon>Bacteria</taxon>
        <taxon>Bacillati</taxon>
        <taxon>Actinomycetota</taxon>
        <taxon>Actinomycetes</taxon>
        <taxon>Actinomycetales</taxon>
        <taxon>Actinomycetaceae</taxon>
        <taxon>Schaalia</taxon>
    </lineage>
</organism>
<feature type="transmembrane region" description="Helical" evidence="1">
    <location>
        <begin position="265"/>
        <end position="286"/>
    </location>
</feature>
<protein>
    <submittedName>
        <fullName evidence="2">Uncharacterized protein</fullName>
    </submittedName>
</protein>
<evidence type="ECO:0000313" key="2">
    <source>
        <dbReference type="EMBL" id="KSW13177.1"/>
    </source>
</evidence>
<keyword evidence="1" id="KW-0472">Membrane</keyword>
<accession>A0A0V8RYL6</accession>
<dbReference type="RefSeq" id="WP_060565951.1">
    <property type="nucleotide sequence ID" value="NZ_CP040006.1"/>
</dbReference>